<evidence type="ECO:0000313" key="2">
    <source>
        <dbReference type="EMBL" id="OMJ85926.1"/>
    </source>
</evidence>
<evidence type="ECO:0000313" key="3">
    <source>
        <dbReference type="Proteomes" id="UP000187209"/>
    </source>
</evidence>
<evidence type="ECO:0000256" key="1">
    <source>
        <dbReference type="SAM" id="MobiDB-lite"/>
    </source>
</evidence>
<reference evidence="2 3" key="1">
    <citation type="submission" date="2016-11" db="EMBL/GenBank/DDBJ databases">
        <title>The macronuclear genome of Stentor coeruleus: a giant cell with tiny introns.</title>
        <authorList>
            <person name="Slabodnick M."/>
            <person name="Ruby J.G."/>
            <person name="Reiff S.B."/>
            <person name="Swart E.C."/>
            <person name="Gosai S."/>
            <person name="Prabakaran S."/>
            <person name="Witkowska E."/>
            <person name="Larue G.E."/>
            <person name="Fisher S."/>
            <person name="Freeman R.M."/>
            <person name="Gunawardena J."/>
            <person name="Chu W."/>
            <person name="Stover N.A."/>
            <person name="Gregory B.D."/>
            <person name="Nowacki M."/>
            <person name="Derisi J."/>
            <person name="Roy S.W."/>
            <person name="Marshall W.F."/>
            <person name="Sood P."/>
        </authorList>
    </citation>
    <scope>NUCLEOTIDE SEQUENCE [LARGE SCALE GENOMIC DNA]</scope>
    <source>
        <strain evidence="2">WM001</strain>
    </source>
</reference>
<dbReference type="AlphaFoldDB" id="A0A1R2CA93"/>
<gene>
    <name evidence="2" type="ORF">SteCoe_12629</name>
</gene>
<organism evidence="2 3">
    <name type="scientific">Stentor coeruleus</name>
    <dbReference type="NCBI Taxonomy" id="5963"/>
    <lineage>
        <taxon>Eukaryota</taxon>
        <taxon>Sar</taxon>
        <taxon>Alveolata</taxon>
        <taxon>Ciliophora</taxon>
        <taxon>Postciliodesmatophora</taxon>
        <taxon>Heterotrichea</taxon>
        <taxon>Heterotrichida</taxon>
        <taxon>Stentoridae</taxon>
        <taxon>Stentor</taxon>
    </lineage>
</organism>
<name>A0A1R2CA93_9CILI</name>
<keyword evidence="3" id="KW-1185">Reference proteome</keyword>
<feature type="region of interest" description="Disordered" evidence="1">
    <location>
        <begin position="1"/>
        <end position="23"/>
    </location>
</feature>
<dbReference type="EMBL" id="MPUH01000221">
    <property type="protein sequence ID" value="OMJ85926.1"/>
    <property type="molecule type" value="Genomic_DNA"/>
</dbReference>
<sequence>MRTTNKMVYSGTPMIPMPQQSATKRLPPKVVPLKYKIDFGKNKPLILPKTTNDPLDLPDTPVESAITSPKLPKISIKNNSFNISNRKLAKFSKFLPKIQIFKPLFHDRNRSYHNVPDIDEEYMSINLEALYKIL</sequence>
<accession>A0A1R2CA93</accession>
<comment type="caution">
    <text evidence="2">The sequence shown here is derived from an EMBL/GenBank/DDBJ whole genome shotgun (WGS) entry which is preliminary data.</text>
</comment>
<dbReference type="Proteomes" id="UP000187209">
    <property type="component" value="Unassembled WGS sequence"/>
</dbReference>
<proteinExistence type="predicted"/>
<protein>
    <submittedName>
        <fullName evidence="2">Uncharacterized protein</fullName>
    </submittedName>
</protein>